<dbReference type="InterPro" id="IPR030125">
    <property type="entry name" value="SPIN90/Ldb17"/>
</dbReference>
<dbReference type="PANTHER" id="PTHR13357:SF1">
    <property type="entry name" value="NCK-INTERACTING PROTEIN WITH SH3 DOMAIN"/>
    <property type="match status" value="1"/>
</dbReference>
<dbReference type="GO" id="GO:0071933">
    <property type="term" value="F:Arp2/3 complex binding"/>
    <property type="evidence" value="ECO:0007669"/>
    <property type="project" value="TreeGrafter"/>
</dbReference>
<accession>A0A8J8NQ64</accession>
<gene>
    <name evidence="2" type="ORF">FGO68_gene2123</name>
</gene>
<dbReference type="EMBL" id="RRYP01009513">
    <property type="protein sequence ID" value="TNV79018.1"/>
    <property type="molecule type" value="Genomic_DNA"/>
</dbReference>
<evidence type="ECO:0000313" key="2">
    <source>
        <dbReference type="EMBL" id="TNV79018.1"/>
    </source>
</evidence>
<dbReference type="PANTHER" id="PTHR13357">
    <property type="entry name" value="SH3 ADAPTER PROTEIN SPIN90 NCK INTERACTING PROTEIN WITH SH3 DOMAIN"/>
    <property type="match status" value="1"/>
</dbReference>
<reference evidence="2" key="1">
    <citation type="submission" date="2019-06" db="EMBL/GenBank/DDBJ databases">
        <authorList>
            <person name="Zheng W."/>
        </authorList>
    </citation>
    <scope>NUCLEOTIDE SEQUENCE</scope>
    <source>
        <strain evidence="2">QDHG01</strain>
    </source>
</reference>
<feature type="domain" description="SPIN90/Ldb17 leucine-rich" evidence="1">
    <location>
        <begin position="139"/>
        <end position="277"/>
    </location>
</feature>
<proteinExistence type="predicted"/>
<name>A0A8J8NQ64_HALGN</name>
<evidence type="ECO:0000259" key="1">
    <source>
        <dbReference type="Pfam" id="PF09431"/>
    </source>
</evidence>
<dbReference type="InterPro" id="IPR016024">
    <property type="entry name" value="ARM-type_fold"/>
</dbReference>
<dbReference type="Pfam" id="PF09431">
    <property type="entry name" value="SPIN90_LRD"/>
    <property type="match status" value="1"/>
</dbReference>
<sequence>MESQIDALYSTLLRVDTEPDNKALIEWLENVCQRHYGLVDGLVANFIVNIDEPAYGKKLLKVLKKLNEYLPTLVTPQFMENQRFPEAIIQYLEGTELKDMAGDAFVLLVNVFNDQSIDKMSDKFVRQLIDSMEFITDENTTHALISILVILCAAYEKKIQKQIAWGTYDGKKAPIVNLAYQEFIQNESYYRLKLLHLTNRSNRYRFDKCLETLSIILSKEESKDFFNINDLNLLLDICLREIQTEKDPNVRVQILRMIETIMDHEQYKTYPYKLDDIRDTVNELILSEDEENGAYTIKEKESIAKLNLKFQILNF</sequence>
<comment type="caution">
    <text evidence="2">The sequence shown here is derived from an EMBL/GenBank/DDBJ whole genome shotgun (WGS) entry which is preliminary data.</text>
</comment>
<dbReference type="Proteomes" id="UP000785679">
    <property type="component" value="Unassembled WGS sequence"/>
</dbReference>
<organism evidence="2 3">
    <name type="scientific">Halteria grandinella</name>
    <dbReference type="NCBI Taxonomy" id="5974"/>
    <lineage>
        <taxon>Eukaryota</taxon>
        <taxon>Sar</taxon>
        <taxon>Alveolata</taxon>
        <taxon>Ciliophora</taxon>
        <taxon>Intramacronucleata</taxon>
        <taxon>Spirotrichea</taxon>
        <taxon>Stichotrichia</taxon>
        <taxon>Sporadotrichida</taxon>
        <taxon>Halteriidae</taxon>
        <taxon>Halteria</taxon>
    </lineage>
</organism>
<dbReference type="OrthoDB" id="445362at2759"/>
<evidence type="ECO:0000313" key="3">
    <source>
        <dbReference type="Proteomes" id="UP000785679"/>
    </source>
</evidence>
<keyword evidence="3" id="KW-1185">Reference proteome</keyword>
<dbReference type="GO" id="GO:0006897">
    <property type="term" value="P:endocytosis"/>
    <property type="evidence" value="ECO:0007669"/>
    <property type="project" value="TreeGrafter"/>
</dbReference>
<dbReference type="SUPFAM" id="SSF48371">
    <property type="entry name" value="ARM repeat"/>
    <property type="match status" value="1"/>
</dbReference>
<dbReference type="InterPro" id="IPR018556">
    <property type="entry name" value="SPIN90/Ldb17_LRD"/>
</dbReference>
<protein>
    <recommendedName>
        <fullName evidence="1">SPIN90/Ldb17 leucine-rich domain-containing protein</fullName>
    </recommendedName>
</protein>
<dbReference type="AlphaFoldDB" id="A0A8J8NQ64"/>